<dbReference type="Proteomes" id="UP000182321">
    <property type="component" value="Unassembled WGS sequence"/>
</dbReference>
<organism evidence="6 7">
    <name type="scientific">Pseudobutyrivibrio ruminis</name>
    <dbReference type="NCBI Taxonomy" id="46206"/>
    <lineage>
        <taxon>Bacteria</taxon>
        <taxon>Bacillati</taxon>
        <taxon>Bacillota</taxon>
        <taxon>Clostridia</taxon>
        <taxon>Lachnospirales</taxon>
        <taxon>Lachnospiraceae</taxon>
        <taxon>Pseudobutyrivibrio</taxon>
    </lineage>
</organism>
<dbReference type="SUPFAM" id="SSF47413">
    <property type="entry name" value="lambda repressor-like DNA-binding domains"/>
    <property type="match status" value="1"/>
</dbReference>
<dbReference type="GO" id="GO:0000976">
    <property type="term" value="F:transcription cis-regulatory region binding"/>
    <property type="evidence" value="ECO:0007669"/>
    <property type="project" value="TreeGrafter"/>
</dbReference>
<dbReference type="SMART" id="SM00354">
    <property type="entry name" value="HTH_LACI"/>
    <property type="match status" value="1"/>
</dbReference>
<evidence type="ECO:0000256" key="3">
    <source>
        <dbReference type="ARBA" id="ARBA00023125"/>
    </source>
</evidence>
<accession>A0A1H7M9C6</accession>
<protein>
    <submittedName>
        <fullName evidence="6">Transcriptional regulator, LacI family</fullName>
    </submittedName>
</protein>
<dbReference type="InterPro" id="IPR010982">
    <property type="entry name" value="Lambda_DNA-bd_dom_sf"/>
</dbReference>
<sequence>MATIRDVAQKAGVGVATVSRVLSENGYVKEETKQKVMEAIRELNYTPNEIARNLYYKRTGIVAVIIPQISHPFFAEFVDKLVVELLAHNYKAMICNTWSEESYELQYFDMLKRNMVDGIICATHSVTNEEYFNINRPIVALDHTFGRGIPCVSVDHKEGGRLAAMELIQAGCKNVLQFRGSSNVDSPASLRHDVFEKIIREHGLGYQEIITDMNDLSEATAEKIAYEFFEKYPDVDGIFGTDFTVMSAMKRAHELGIDIPGRLKVVGYDGTKISRLASPGLTTVCQPIDDLAKQSVNIMMDLINGKTIDSSDVHLSVSLHRDQSTAIN</sequence>
<evidence type="ECO:0000256" key="1">
    <source>
        <dbReference type="ARBA" id="ARBA00022491"/>
    </source>
</evidence>
<proteinExistence type="predicted"/>
<dbReference type="Pfam" id="PF00356">
    <property type="entry name" value="LacI"/>
    <property type="match status" value="1"/>
</dbReference>
<dbReference type="PANTHER" id="PTHR30146:SF95">
    <property type="entry name" value="RIBOSE OPERON REPRESSOR"/>
    <property type="match status" value="1"/>
</dbReference>
<dbReference type="CDD" id="cd06291">
    <property type="entry name" value="PBP1_Qymf-like"/>
    <property type="match status" value="1"/>
</dbReference>
<dbReference type="RefSeq" id="WP_074792318.1">
    <property type="nucleotide sequence ID" value="NZ_FNZX01000022.1"/>
</dbReference>
<dbReference type="InterPro" id="IPR046335">
    <property type="entry name" value="LacI/GalR-like_sensor"/>
</dbReference>
<evidence type="ECO:0000313" key="7">
    <source>
        <dbReference type="Proteomes" id="UP000182321"/>
    </source>
</evidence>
<dbReference type="PROSITE" id="PS50932">
    <property type="entry name" value="HTH_LACI_2"/>
    <property type="match status" value="1"/>
</dbReference>
<keyword evidence="3" id="KW-0238">DNA-binding</keyword>
<dbReference type="PANTHER" id="PTHR30146">
    <property type="entry name" value="LACI-RELATED TRANSCRIPTIONAL REPRESSOR"/>
    <property type="match status" value="1"/>
</dbReference>
<keyword evidence="7" id="KW-1185">Reference proteome</keyword>
<evidence type="ECO:0000256" key="4">
    <source>
        <dbReference type="ARBA" id="ARBA00023163"/>
    </source>
</evidence>
<evidence type="ECO:0000256" key="2">
    <source>
        <dbReference type="ARBA" id="ARBA00023015"/>
    </source>
</evidence>
<dbReference type="PRINTS" id="PR00036">
    <property type="entry name" value="HTHLACI"/>
</dbReference>
<dbReference type="Gene3D" id="1.10.260.40">
    <property type="entry name" value="lambda repressor-like DNA-binding domains"/>
    <property type="match status" value="1"/>
</dbReference>
<dbReference type="PROSITE" id="PS00356">
    <property type="entry name" value="HTH_LACI_1"/>
    <property type="match status" value="1"/>
</dbReference>
<dbReference type="InterPro" id="IPR028082">
    <property type="entry name" value="Peripla_BP_I"/>
</dbReference>
<dbReference type="AlphaFoldDB" id="A0A1H7M9C6"/>
<dbReference type="SUPFAM" id="SSF53822">
    <property type="entry name" value="Periplasmic binding protein-like I"/>
    <property type="match status" value="1"/>
</dbReference>
<name>A0A1H7M9C6_9FIRM</name>
<dbReference type="InterPro" id="IPR000843">
    <property type="entry name" value="HTH_LacI"/>
</dbReference>
<gene>
    <name evidence="6" type="ORF">SAMN02910377_02585</name>
</gene>
<dbReference type="GO" id="GO:0003700">
    <property type="term" value="F:DNA-binding transcription factor activity"/>
    <property type="evidence" value="ECO:0007669"/>
    <property type="project" value="TreeGrafter"/>
</dbReference>
<keyword evidence="4" id="KW-0804">Transcription</keyword>
<dbReference type="EMBL" id="FNZX01000022">
    <property type="protein sequence ID" value="SEL07355.1"/>
    <property type="molecule type" value="Genomic_DNA"/>
</dbReference>
<dbReference type="Pfam" id="PF13377">
    <property type="entry name" value="Peripla_BP_3"/>
    <property type="match status" value="1"/>
</dbReference>
<dbReference type="CDD" id="cd01392">
    <property type="entry name" value="HTH_LacI"/>
    <property type="match status" value="1"/>
</dbReference>
<keyword evidence="2" id="KW-0805">Transcription regulation</keyword>
<keyword evidence="1" id="KW-0678">Repressor</keyword>
<dbReference type="Gene3D" id="3.40.50.2300">
    <property type="match status" value="2"/>
</dbReference>
<evidence type="ECO:0000259" key="5">
    <source>
        <dbReference type="PROSITE" id="PS50932"/>
    </source>
</evidence>
<reference evidence="7" key="1">
    <citation type="submission" date="2016-10" db="EMBL/GenBank/DDBJ databases">
        <authorList>
            <person name="Varghese N."/>
            <person name="Submissions S."/>
        </authorList>
    </citation>
    <scope>NUCLEOTIDE SEQUENCE [LARGE SCALE GENOMIC DNA]</scope>
    <source>
        <strain evidence="7">ACV-9</strain>
    </source>
</reference>
<evidence type="ECO:0000313" key="6">
    <source>
        <dbReference type="EMBL" id="SEL07355.1"/>
    </source>
</evidence>
<feature type="domain" description="HTH lacI-type" evidence="5">
    <location>
        <begin position="2"/>
        <end position="56"/>
    </location>
</feature>